<name>A0A0E9U7C4_ANGAN</name>
<dbReference type="EMBL" id="GBXM01046925">
    <property type="protein sequence ID" value="JAH61652.1"/>
    <property type="molecule type" value="Transcribed_RNA"/>
</dbReference>
<accession>A0A0E9U7C4</accession>
<evidence type="ECO:0000313" key="1">
    <source>
        <dbReference type="EMBL" id="JAH61652.1"/>
    </source>
</evidence>
<organism evidence="1">
    <name type="scientific">Anguilla anguilla</name>
    <name type="common">European freshwater eel</name>
    <name type="synonym">Muraena anguilla</name>
    <dbReference type="NCBI Taxonomy" id="7936"/>
    <lineage>
        <taxon>Eukaryota</taxon>
        <taxon>Metazoa</taxon>
        <taxon>Chordata</taxon>
        <taxon>Craniata</taxon>
        <taxon>Vertebrata</taxon>
        <taxon>Euteleostomi</taxon>
        <taxon>Actinopterygii</taxon>
        <taxon>Neopterygii</taxon>
        <taxon>Teleostei</taxon>
        <taxon>Anguilliformes</taxon>
        <taxon>Anguillidae</taxon>
        <taxon>Anguilla</taxon>
    </lineage>
</organism>
<reference evidence="1" key="2">
    <citation type="journal article" date="2015" name="Fish Shellfish Immunol.">
        <title>Early steps in the European eel (Anguilla anguilla)-Vibrio vulnificus interaction in the gills: Role of the RtxA13 toxin.</title>
        <authorList>
            <person name="Callol A."/>
            <person name="Pajuelo D."/>
            <person name="Ebbesson L."/>
            <person name="Teles M."/>
            <person name="MacKenzie S."/>
            <person name="Amaro C."/>
        </authorList>
    </citation>
    <scope>NUCLEOTIDE SEQUENCE</scope>
</reference>
<protein>
    <submittedName>
        <fullName evidence="1">Uncharacterized protein</fullName>
    </submittedName>
</protein>
<reference evidence="1" key="1">
    <citation type="submission" date="2014-11" db="EMBL/GenBank/DDBJ databases">
        <authorList>
            <person name="Amaro Gonzalez C."/>
        </authorList>
    </citation>
    <scope>NUCLEOTIDE SEQUENCE</scope>
</reference>
<proteinExistence type="predicted"/>
<sequence length="12" mass="1338">MNNNEQQVTASC</sequence>